<comment type="caution">
    <text evidence="2">The sequence shown here is derived from an EMBL/GenBank/DDBJ whole genome shotgun (WGS) entry which is preliminary data.</text>
</comment>
<keyword evidence="3" id="KW-1185">Reference proteome</keyword>
<feature type="compositionally biased region" description="Basic and acidic residues" evidence="1">
    <location>
        <begin position="69"/>
        <end position="81"/>
    </location>
</feature>
<organism evidence="2 3">
    <name type="scientific">Ceratobasidium theobromae</name>
    <dbReference type="NCBI Taxonomy" id="1582974"/>
    <lineage>
        <taxon>Eukaryota</taxon>
        <taxon>Fungi</taxon>
        <taxon>Dikarya</taxon>
        <taxon>Basidiomycota</taxon>
        <taxon>Agaricomycotina</taxon>
        <taxon>Agaricomycetes</taxon>
        <taxon>Cantharellales</taxon>
        <taxon>Ceratobasidiaceae</taxon>
        <taxon>Ceratobasidium</taxon>
    </lineage>
</organism>
<gene>
    <name evidence="2" type="ORF">CTheo_811</name>
</gene>
<name>A0A5N5QVU0_9AGAM</name>
<evidence type="ECO:0000313" key="2">
    <source>
        <dbReference type="EMBL" id="KAB5595798.1"/>
    </source>
</evidence>
<dbReference type="AlphaFoldDB" id="A0A5N5QVU0"/>
<evidence type="ECO:0000313" key="3">
    <source>
        <dbReference type="Proteomes" id="UP000383932"/>
    </source>
</evidence>
<protein>
    <submittedName>
        <fullName evidence="2">Uncharacterized protein</fullName>
    </submittedName>
</protein>
<dbReference type="Proteomes" id="UP000383932">
    <property type="component" value="Unassembled WGS sequence"/>
</dbReference>
<feature type="region of interest" description="Disordered" evidence="1">
    <location>
        <begin position="61"/>
        <end position="90"/>
    </location>
</feature>
<evidence type="ECO:0000256" key="1">
    <source>
        <dbReference type="SAM" id="MobiDB-lite"/>
    </source>
</evidence>
<dbReference type="OrthoDB" id="3237742at2759"/>
<dbReference type="EMBL" id="SSOP01000006">
    <property type="protein sequence ID" value="KAB5595798.1"/>
    <property type="molecule type" value="Genomic_DNA"/>
</dbReference>
<reference evidence="2 3" key="1">
    <citation type="journal article" date="2019" name="Fungal Biol. Biotechnol.">
        <title>Draft genome sequence of fastidious pathogen Ceratobasidium theobromae, which causes vascular-streak dieback in Theobroma cacao.</title>
        <authorList>
            <person name="Ali S.S."/>
            <person name="Asman A."/>
            <person name="Shao J."/>
            <person name="Firmansyah A.P."/>
            <person name="Susilo A.W."/>
            <person name="Rosmana A."/>
            <person name="McMahon P."/>
            <person name="Junaid M."/>
            <person name="Guest D."/>
            <person name="Kheng T.Y."/>
            <person name="Meinhardt L.W."/>
            <person name="Bailey B.A."/>
        </authorList>
    </citation>
    <scope>NUCLEOTIDE SEQUENCE [LARGE SCALE GENOMIC DNA]</scope>
    <source>
        <strain evidence="2 3">CT2</strain>
    </source>
</reference>
<accession>A0A5N5QVU0</accession>
<proteinExistence type="predicted"/>
<sequence>MTEALQISVCFSDPSFLILYVYMLGYAVAVRSPPGPLATLARLTPLLYFVDLARCLARHKTKPLPSDVPPDHDPGGTKSDSRPSTSPKSNATSVKLLPLLAIELIERIADHLFALEPPTSGLLADAPMLCTKPAWVDVKGFMQASPELHKMGYVRWIRILTVREPEDWNIISQNLSCIREIRCLDSTLLDTEGQRLLPKFPHLYGASIDTHADVWRDNDGRFAYRDVILSLPLSLRRLEIARAHGLDIRVISTLKKHCPNLDELRLGRCTMFNRTPACDFWASFPHDHDAYISSIGTDDYAHSLGHELAPLKNLRSLQMGLYFSPSNIVLAHRLYHRRGIPAPEIIDWQTAIPLSELPPNSFTQAVPSDLEPATTEQLVSVLHRPDSGLGTDFDCPRCVEATSEITQTAETSANAILREHVPSLTKVRWMGWLTPGHLGVNSYEYTRPLEA</sequence>